<feature type="region of interest" description="Disordered" evidence="1">
    <location>
        <begin position="80"/>
        <end position="112"/>
    </location>
</feature>
<feature type="compositionally biased region" description="Basic and acidic residues" evidence="1">
    <location>
        <begin position="85"/>
        <end position="105"/>
    </location>
</feature>
<reference evidence="2" key="1">
    <citation type="submission" date="2017-07" db="EMBL/GenBank/DDBJ databases">
        <authorList>
            <person name="Mikheyev A."/>
            <person name="Grau M."/>
        </authorList>
    </citation>
    <scope>NUCLEOTIDE SEQUENCE</scope>
    <source>
        <tissue evidence="2">Venom_gland</tissue>
    </source>
</reference>
<accession>A0A2D4MJE2</accession>
<proteinExistence type="predicted"/>
<reference evidence="2" key="2">
    <citation type="submission" date="2017-11" db="EMBL/GenBank/DDBJ databases">
        <title>Coralsnake Venomics: Analyses of Venom Gland Transcriptomes and Proteomes of Six Brazilian Taxa.</title>
        <authorList>
            <person name="Aird S.D."/>
            <person name="Jorge da Silva N."/>
            <person name="Qiu L."/>
            <person name="Villar-Briones A."/>
            <person name="Aparecida-Saddi V."/>
            <person name="Campos-Telles M.P."/>
            <person name="Grau M."/>
            <person name="Mikheyev A.S."/>
        </authorList>
    </citation>
    <scope>NUCLEOTIDE SEQUENCE</scope>
    <source>
        <tissue evidence="2">Venom_gland</tissue>
    </source>
</reference>
<name>A0A2D4MJE2_9SAUR</name>
<dbReference type="AlphaFoldDB" id="A0A2D4MJE2"/>
<organism evidence="2">
    <name type="scientific">Micrurus spixii</name>
    <name type="common">Amazon coral snake</name>
    <dbReference type="NCBI Taxonomy" id="129469"/>
    <lineage>
        <taxon>Eukaryota</taxon>
        <taxon>Metazoa</taxon>
        <taxon>Chordata</taxon>
        <taxon>Craniata</taxon>
        <taxon>Vertebrata</taxon>
        <taxon>Euteleostomi</taxon>
        <taxon>Lepidosauria</taxon>
        <taxon>Squamata</taxon>
        <taxon>Bifurcata</taxon>
        <taxon>Unidentata</taxon>
        <taxon>Episquamata</taxon>
        <taxon>Toxicofera</taxon>
        <taxon>Serpentes</taxon>
        <taxon>Colubroidea</taxon>
        <taxon>Elapidae</taxon>
        <taxon>Elapinae</taxon>
        <taxon>Micrurus</taxon>
    </lineage>
</organism>
<sequence>MYKGREIQILKQVPRRVREQRRKYQCLTMQLIKHRVMFRWLILEGILISWQNKKFRIVTLDKAHELFEHHFTTDEVVGSWEEMESESHDEHQVEEKGTEQEERMTVENNQVE</sequence>
<evidence type="ECO:0000256" key="1">
    <source>
        <dbReference type="SAM" id="MobiDB-lite"/>
    </source>
</evidence>
<dbReference type="EMBL" id="IACM01096714">
    <property type="protein sequence ID" value="LAB32993.1"/>
    <property type="molecule type" value="Transcribed_RNA"/>
</dbReference>
<protein>
    <submittedName>
        <fullName evidence="2">Uncharacterized protein</fullName>
    </submittedName>
</protein>
<evidence type="ECO:0000313" key="2">
    <source>
        <dbReference type="EMBL" id="LAB32993.1"/>
    </source>
</evidence>